<dbReference type="RefSeq" id="WP_342756270.1">
    <property type="nucleotide sequence ID" value="NZ_CP146256.1"/>
</dbReference>
<protein>
    <recommendedName>
        <fullName evidence="5">Transposase</fullName>
    </recommendedName>
</protein>
<sequence>MDKITHKMRLARWSKLIQKCNVSGLSKKQWCEQNQVDEKQFYYWQRRVREEAYTIQASMAPTDLSTGFVEVPNVIKTAEPKYECGSSSATIHVNGCMIEIADSASDAFLRRLIGALSYVQ</sequence>
<evidence type="ECO:0000313" key="2">
    <source>
        <dbReference type="EMBL" id="XAH73457.1"/>
    </source>
</evidence>
<reference evidence="1 4" key="1">
    <citation type="submission" date="2024-02" db="EMBL/GenBank/DDBJ databases">
        <title>Bacterial strain from lacustrine sediment.</title>
        <authorList>
            <person name="Petit C."/>
            <person name="Fadhlaoui K."/>
        </authorList>
    </citation>
    <scope>NUCLEOTIDE SEQUENCE [LARGE SCALE GENOMIC DNA]</scope>
    <source>
        <strain evidence="1 4">IPX-CK</strain>
    </source>
</reference>
<gene>
    <name evidence="3" type="ORF">V6984_02400</name>
    <name evidence="1" type="ORF">V6984_14190</name>
    <name evidence="2" type="ORF">V6984_18440</name>
</gene>
<evidence type="ECO:0000313" key="3">
    <source>
        <dbReference type="EMBL" id="XAH74635.1"/>
    </source>
</evidence>
<evidence type="ECO:0000313" key="4">
    <source>
        <dbReference type="Proteomes" id="UP001451571"/>
    </source>
</evidence>
<dbReference type="EMBL" id="CP146256">
    <property type="protein sequence ID" value="XAH72656.1"/>
    <property type="molecule type" value="Genomic_DNA"/>
</dbReference>
<evidence type="ECO:0008006" key="5">
    <source>
        <dbReference type="Google" id="ProtNLM"/>
    </source>
</evidence>
<accession>A0ABZ3ER19</accession>
<name>A0ABZ3ER19_9FIRM</name>
<dbReference type="NCBIfam" id="NF047593">
    <property type="entry name" value="IS66_ISAeme5_TnpA"/>
    <property type="match status" value="1"/>
</dbReference>
<keyword evidence="4" id="KW-1185">Reference proteome</keyword>
<dbReference type="EMBL" id="CP146256">
    <property type="protein sequence ID" value="XAH73457.1"/>
    <property type="molecule type" value="Genomic_DNA"/>
</dbReference>
<evidence type="ECO:0000313" key="1">
    <source>
        <dbReference type="EMBL" id="XAH72656.1"/>
    </source>
</evidence>
<organism evidence="1 4">
    <name type="scientific">Kineothrix sedimenti</name>
    <dbReference type="NCBI Taxonomy" id="3123317"/>
    <lineage>
        <taxon>Bacteria</taxon>
        <taxon>Bacillati</taxon>
        <taxon>Bacillota</taxon>
        <taxon>Clostridia</taxon>
        <taxon>Lachnospirales</taxon>
        <taxon>Lachnospiraceae</taxon>
        <taxon>Kineothrix</taxon>
    </lineage>
</organism>
<dbReference type="EMBL" id="CP146256">
    <property type="protein sequence ID" value="XAH74635.1"/>
    <property type="molecule type" value="Genomic_DNA"/>
</dbReference>
<proteinExistence type="predicted"/>
<dbReference type="Proteomes" id="UP001451571">
    <property type="component" value="Chromosome"/>
</dbReference>